<gene>
    <name evidence="2" type="ORF">MSAN_00327500</name>
</gene>
<feature type="region of interest" description="Disordered" evidence="1">
    <location>
        <begin position="190"/>
        <end position="213"/>
    </location>
</feature>
<name>A0A8H6ZBX2_9AGAR</name>
<dbReference type="SUPFAM" id="SSF48452">
    <property type="entry name" value="TPR-like"/>
    <property type="match status" value="1"/>
</dbReference>
<protein>
    <submittedName>
        <fullName evidence="2">Uncharacterized protein</fullName>
    </submittedName>
</protein>
<organism evidence="2 3">
    <name type="scientific">Mycena sanguinolenta</name>
    <dbReference type="NCBI Taxonomy" id="230812"/>
    <lineage>
        <taxon>Eukaryota</taxon>
        <taxon>Fungi</taxon>
        <taxon>Dikarya</taxon>
        <taxon>Basidiomycota</taxon>
        <taxon>Agaricomycotina</taxon>
        <taxon>Agaricomycetes</taxon>
        <taxon>Agaricomycetidae</taxon>
        <taxon>Agaricales</taxon>
        <taxon>Marasmiineae</taxon>
        <taxon>Mycenaceae</taxon>
        <taxon>Mycena</taxon>
    </lineage>
</organism>
<dbReference type="InterPro" id="IPR011990">
    <property type="entry name" value="TPR-like_helical_dom_sf"/>
</dbReference>
<feature type="compositionally biased region" description="Basic and acidic residues" evidence="1">
    <location>
        <begin position="190"/>
        <end position="202"/>
    </location>
</feature>
<dbReference type="EMBL" id="JACAZH010000002">
    <property type="protein sequence ID" value="KAF7374434.1"/>
    <property type="molecule type" value="Genomic_DNA"/>
</dbReference>
<evidence type="ECO:0000313" key="3">
    <source>
        <dbReference type="Proteomes" id="UP000623467"/>
    </source>
</evidence>
<dbReference type="AlphaFoldDB" id="A0A8H6ZBX2"/>
<dbReference type="Proteomes" id="UP000623467">
    <property type="component" value="Unassembled WGS sequence"/>
</dbReference>
<accession>A0A8H6ZBX2</accession>
<dbReference type="OrthoDB" id="10250354at2759"/>
<evidence type="ECO:0000256" key="1">
    <source>
        <dbReference type="SAM" id="MobiDB-lite"/>
    </source>
</evidence>
<reference evidence="2" key="1">
    <citation type="submission" date="2020-05" db="EMBL/GenBank/DDBJ databases">
        <title>Mycena genomes resolve the evolution of fungal bioluminescence.</title>
        <authorList>
            <person name="Tsai I.J."/>
        </authorList>
    </citation>
    <scope>NUCLEOTIDE SEQUENCE</scope>
    <source>
        <strain evidence="2">160909Yilan</strain>
    </source>
</reference>
<dbReference type="InterPro" id="IPR019734">
    <property type="entry name" value="TPR_rpt"/>
</dbReference>
<keyword evidence="3" id="KW-1185">Reference proteome</keyword>
<sequence>MAVVERQLELARGNSEGANTAANSPDVLTSRAVVLFLRGRHPHALHHVYSALRGDPGHEPAQRLRKRVKAKDVERLEEATPCSSWIRATLLSNRATTLLKLDRSEDALRDTDASLELVPASFKALPDFKAAIQQVSTDGVAGEAAARALKAGLKKAEAALAKQDEGLLREPLASLAIAMDTDIHKAYRRESFRKATRRDPNSPRDALGPTTKGTMPHYMDLSDLFRYFEGGFKGGTPPRPHLPCAACTPVAPPVVPLLAHTGAFDEITSGEYYMTIGSWHPDEVMQRPGRAFRAAYRRYMVSVRPMLMLIERGAGSADELDDLYERVQRELAEVEGLVPVFHTTSSSSRADSLRGVACRSS</sequence>
<dbReference type="Gene3D" id="1.25.40.10">
    <property type="entry name" value="Tetratricopeptide repeat domain"/>
    <property type="match status" value="1"/>
</dbReference>
<proteinExistence type="predicted"/>
<evidence type="ECO:0000313" key="2">
    <source>
        <dbReference type="EMBL" id="KAF7374434.1"/>
    </source>
</evidence>
<dbReference type="SMART" id="SM00028">
    <property type="entry name" value="TPR"/>
    <property type="match status" value="2"/>
</dbReference>
<comment type="caution">
    <text evidence="2">The sequence shown here is derived from an EMBL/GenBank/DDBJ whole genome shotgun (WGS) entry which is preliminary data.</text>
</comment>